<dbReference type="STRING" id="50429.A0A2B4RM46"/>
<dbReference type="PROSITE" id="PS50920">
    <property type="entry name" value="SOLCAR"/>
    <property type="match status" value="1"/>
</dbReference>
<dbReference type="AlphaFoldDB" id="A0A2B4RM46"/>
<keyword evidence="5" id="KW-0677">Repeat</keyword>
<evidence type="ECO:0000256" key="7">
    <source>
        <dbReference type="ARBA" id="ARBA00023136"/>
    </source>
</evidence>
<keyword evidence="11" id="KW-1185">Reference proteome</keyword>
<dbReference type="SUPFAM" id="SSF103506">
    <property type="entry name" value="Mitochondrial carrier"/>
    <property type="match status" value="1"/>
</dbReference>
<dbReference type="PANTHER" id="PTHR45667">
    <property type="entry name" value="S-ADENOSYLMETHIONINE MITOCHONDRIAL CARRIER PROTEIN"/>
    <property type="match status" value="1"/>
</dbReference>
<keyword evidence="6" id="KW-1133">Transmembrane helix</keyword>
<evidence type="ECO:0000256" key="2">
    <source>
        <dbReference type="ARBA" id="ARBA00006375"/>
    </source>
</evidence>
<evidence type="ECO:0000313" key="10">
    <source>
        <dbReference type="EMBL" id="PFX17398.1"/>
    </source>
</evidence>
<evidence type="ECO:0000313" key="11">
    <source>
        <dbReference type="Proteomes" id="UP000225706"/>
    </source>
</evidence>
<dbReference type="InterPro" id="IPR023395">
    <property type="entry name" value="MCP_dom_sf"/>
</dbReference>
<sequence>MAGGVAGTAVDLILFPLDTVKTRLQSAEGFVKAGGFRGIYSGIASAASGSAPAAATFFCTYELTKNVLKPRTSSKMFPFVHMFAATLGEVGVRGLYRGYWNTLMREIPFALIQYPLWELFKVRVFGNGNKAIRCGRGNQVSVVQFQKNSLYTQASVTQVIILIKSQEGLSGLFAGVTMRTTWISLGGAVFFGFYEKAKQVLLNKLES</sequence>
<evidence type="ECO:0000256" key="9">
    <source>
        <dbReference type="RuleBase" id="RU000488"/>
    </source>
</evidence>
<dbReference type="Proteomes" id="UP000225706">
    <property type="component" value="Unassembled WGS sequence"/>
</dbReference>
<evidence type="ECO:0000256" key="6">
    <source>
        <dbReference type="ARBA" id="ARBA00022989"/>
    </source>
</evidence>
<evidence type="ECO:0000256" key="8">
    <source>
        <dbReference type="PROSITE-ProRule" id="PRU00282"/>
    </source>
</evidence>
<proteinExistence type="inferred from homology"/>
<comment type="similarity">
    <text evidence="2 9">Belongs to the mitochondrial carrier (TC 2.A.29) family.</text>
</comment>
<gene>
    <name evidence="10" type="primary">slc25a26</name>
    <name evidence="10" type="ORF">AWC38_SpisGene18266</name>
</gene>
<organism evidence="10 11">
    <name type="scientific">Stylophora pistillata</name>
    <name type="common">Smooth cauliflower coral</name>
    <dbReference type="NCBI Taxonomy" id="50429"/>
    <lineage>
        <taxon>Eukaryota</taxon>
        <taxon>Metazoa</taxon>
        <taxon>Cnidaria</taxon>
        <taxon>Anthozoa</taxon>
        <taxon>Hexacorallia</taxon>
        <taxon>Scleractinia</taxon>
        <taxon>Astrocoeniina</taxon>
        <taxon>Pocilloporidae</taxon>
        <taxon>Stylophora</taxon>
    </lineage>
</organism>
<keyword evidence="3 9" id="KW-0813">Transport</keyword>
<evidence type="ECO:0000256" key="3">
    <source>
        <dbReference type="ARBA" id="ARBA00022448"/>
    </source>
</evidence>
<protein>
    <submittedName>
        <fullName evidence="10">S-adenosylmethionine mitochondrial carrier protein</fullName>
    </submittedName>
</protein>
<comment type="subcellular location">
    <subcellularLocation>
        <location evidence="1">Membrane</location>
        <topology evidence="1">Multi-pass membrane protein</topology>
    </subcellularLocation>
</comment>
<dbReference type="OrthoDB" id="276989at2759"/>
<evidence type="ECO:0000256" key="5">
    <source>
        <dbReference type="ARBA" id="ARBA00022737"/>
    </source>
</evidence>
<dbReference type="EMBL" id="LSMT01000475">
    <property type="protein sequence ID" value="PFX17398.1"/>
    <property type="molecule type" value="Genomic_DNA"/>
</dbReference>
<dbReference type="InterPro" id="IPR018108">
    <property type="entry name" value="MCP_transmembrane"/>
</dbReference>
<dbReference type="Pfam" id="PF00153">
    <property type="entry name" value="Mito_carr"/>
    <property type="match status" value="3"/>
</dbReference>
<accession>A0A2B4RM46</accession>
<dbReference type="Gene3D" id="1.50.40.10">
    <property type="entry name" value="Mitochondrial carrier domain"/>
    <property type="match status" value="2"/>
</dbReference>
<feature type="repeat" description="Solcar" evidence="8">
    <location>
        <begin position="1"/>
        <end position="67"/>
    </location>
</feature>
<keyword evidence="4 8" id="KW-0812">Transmembrane</keyword>
<evidence type="ECO:0000256" key="1">
    <source>
        <dbReference type="ARBA" id="ARBA00004141"/>
    </source>
</evidence>
<dbReference type="GO" id="GO:0016020">
    <property type="term" value="C:membrane"/>
    <property type="evidence" value="ECO:0007669"/>
    <property type="project" value="UniProtKB-SubCell"/>
</dbReference>
<keyword evidence="7 8" id="KW-0472">Membrane</keyword>
<evidence type="ECO:0000256" key="4">
    <source>
        <dbReference type="ARBA" id="ARBA00022692"/>
    </source>
</evidence>
<name>A0A2B4RM46_STYPI</name>
<reference evidence="11" key="1">
    <citation type="journal article" date="2017" name="bioRxiv">
        <title>Comparative analysis of the genomes of Stylophora pistillata and Acropora digitifera provides evidence for extensive differences between species of corals.</title>
        <authorList>
            <person name="Voolstra C.R."/>
            <person name="Li Y."/>
            <person name="Liew Y.J."/>
            <person name="Baumgarten S."/>
            <person name="Zoccola D."/>
            <person name="Flot J.-F."/>
            <person name="Tambutte S."/>
            <person name="Allemand D."/>
            <person name="Aranda M."/>
        </authorList>
    </citation>
    <scope>NUCLEOTIDE SEQUENCE [LARGE SCALE GENOMIC DNA]</scope>
</reference>
<comment type="caution">
    <text evidence="10">The sequence shown here is derived from an EMBL/GenBank/DDBJ whole genome shotgun (WGS) entry which is preliminary data.</text>
</comment>